<gene>
    <name evidence="1" type="ordered locus">BN4_12120</name>
</gene>
<dbReference type="Proteomes" id="UP000011724">
    <property type="component" value="Chromosome"/>
</dbReference>
<dbReference type="BioCyc" id="DPIE1322246:BN4_RS10670-MONOMER"/>
<dbReference type="InterPro" id="IPR001544">
    <property type="entry name" value="Aminotrans_IV"/>
</dbReference>
<evidence type="ECO:0000313" key="1">
    <source>
        <dbReference type="EMBL" id="CCH49355.1"/>
    </source>
</evidence>
<dbReference type="InterPro" id="IPR043131">
    <property type="entry name" value="BCAT-like_N"/>
</dbReference>
<protein>
    <submittedName>
        <fullName evidence="1">Aminotransferase class IV</fullName>
    </submittedName>
</protein>
<dbReference type="eggNOG" id="COG0115">
    <property type="taxonomic scope" value="Bacteria"/>
</dbReference>
<proteinExistence type="predicted"/>
<dbReference type="OrthoDB" id="9805628at2"/>
<dbReference type="KEGG" id="dpi:BN4_12120"/>
<dbReference type="InterPro" id="IPR036038">
    <property type="entry name" value="Aminotransferase-like"/>
</dbReference>
<dbReference type="AlphaFoldDB" id="M1WMC3"/>
<dbReference type="InterPro" id="IPR043132">
    <property type="entry name" value="BCAT-like_C"/>
</dbReference>
<dbReference type="SUPFAM" id="SSF56752">
    <property type="entry name" value="D-aminoacid aminotransferase-like PLP-dependent enzymes"/>
    <property type="match status" value="1"/>
</dbReference>
<dbReference type="Gene3D" id="3.20.10.10">
    <property type="entry name" value="D-amino Acid Aminotransferase, subunit A, domain 2"/>
    <property type="match status" value="1"/>
</dbReference>
<dbReference type="RefSeq" id="WP_015415399.1">
    <property type="nucleotide sequence ID" value="NC_020409.1"/>
</dbReference>
<keyword evidence="2" id="KW-1185">Reference proteome</keyword>
<dbReference type="Pfam" id="PF01063">
    <property type="entry name" value="Aminotran_4"/>
    <property type="match status" value="1"/>
</dbReference>
<accession>M1WMC3</accession>
<reference evidence="2" key="2">
    <citation type="journal article" date="2013" name="Stand. Genomic Sci.">
        <title>Complete genome sequence of Desulfocapsa sulfexigens, a marine deltaproteobacterium specialized in disproportionating inorganic sulfur compounds.</title>
        <authorList>
            <person name="Finster K.W."/>
            <person name="Kjeldsen K.U."/>
            <person name="Kube M."/>
            <person name="Reinhardt R."/>
            <person name="Mussmann M."/>
            <person name="Amann R."/>
            <person name="Schreiber L."/>
        </authorList>
    </citation>
    <scope>NUCLEOTIDE SEQUENCE [LARGE SCALE GENOMIC DNA]</scope>
    <source>
        <strain evidence="2">DSM 10523 / SB164P1</strain>
    </source>
</reference>
<organism evidence="1 2">
    <name type="scientific">Pseudodesulfovibrio piezophilus (strain DSM 21447 / JCM 15486 / C1TLV30)</name>
    <name type="common">Desulfovibrio piezophilus</name>
    <dbReference type="NCBI Taxonomy" id="1322246"/>
    <lineage>
        <taxon>Bacteria</taxon>
        <taxon>Pseudomonadati</taxon>
        <taxon>Thermodesulfobacteriota</taxon>
        <taxon>Desulfovibrionia</taxon>
        <taxon>Desulfovibrionales</taxon>
        <taxon>Desulfovibrionaceae</taxon>
    </lineage>
</organism>
<dbReference type="Gene3D" id="3.30.470.10">
    <property type="match status" value="1"/>
</dbReference>
<keyword evidence="1" id="KW-0032">Aminotransferase</keyword>
<dbReference type="GO" id="GO:0008483">
    <property type="term" value="F:transaminase activity"/>
    <property type="evidence" value="ECO:0007669"/>
    <property type="project" value="UniProtKB-KW"/>
</dbReference>
<keyword evidence="1" id="KW-0808">Transferase</keyword>
<name>M1WMC3_PSEP2</name>
<dbReference type="PATRIC" id="fig|879567.3.peg.2260"/>
<reference evidence="1 2" key="1">
    <citation type="journal article" date="2013" name="PLoS ONE">
        <title>The first genomic and proteomic characterization of a deep-sea sulfate reducer: insights into the piezophilic lifestyle of Desulfovibrio piezophilus.</title>
        <authorList>
            <person name="Pradel N."/>
            <person name="Ji B."/>
            <person name="Gimenez G."/>
            <person name="Talla E."/>
            <person name="Lenoble P."/>
            <person name="Garel M."/>
            <person name="Tamburini C."/>
            <person name="Fourquet P."/>
            <person name="Lebrun R."/>
            <person name="Bertin P."/>
            <person name="Denis Y."/>
            <person name="Pophillat M."/>
            <person name="Barbe V."/>
            <person name="Ollivier B."/>
            <person name="Dolla A."/>
        </authorList>
    </citation>
    <scope>NUCLEOTIDE SEQUENCE [LARGE SCALE GENOMIC DNA]</scope>
    <source>
        <strain evidence="2">DSM 10523 / SB164P1</strain>
    </source>
</reference>
<dbReference type="EMBL" id="FO203427">
    <property type="protein sequence ID" value="CCH49355.1"/>
    <property type="molecule type" value="Genomic_DNA"/>
</dbReference>
<evidence type="ECO:0000313" key="2">
    <source>
        <dbReference type="Proteomes" id="UP000011724"/>
    </source>
</evidence>
<dbReference type="HOGENOM" id="CLU_1084721_0_0_7"/>
<dbReference type="STRING" id="1322246.BN4_12120"/>
<sequence length="256" mass="29093">MIHYCKGKYHSGGVSLNPSAPAFRYGTGFFETVCYNGFTLCHLDLHLDRLLHALRTYRIEYTAIDFPAVIREVLKLNGLEREFARVSIFYPLDGNDAHPVVQAVPFKRKPYKAYRLCLCEERHVSDLNAQKTTSSMFFHLALKQARAKGFDDAALTDFDNTLLESTTGAIVLMRSGDFHMMESPYRLPSTSLELAEKVIEILPRRVNVDDLCQYRHAYLLNSMIGMRPIVSIGETGFVPDEETCRDVTAFVLDEPI</sequence>